<gene>
    <name evidence="2" type="ORF">C1SCF055_LOCUS42300</name>
</gene>
<proteinExistence type="predicted"/>
<evidence type="ECO:0000256" key="1">
    <source>
        <dbReference type="SAM" id="MobiDB-lite"/>
    </source>
</evidence>
<evidence type="ECO:0000313" key="3">
    <source>
        <dbReference type="EMBL" id="CAL1171051.1"/>
    </source>
</evidence>
<dbReference type="EMBL" id="CAMXCT010006649">
    <property type="protein sequence ID" value="CAI4017676.1"/>
    <property type="molecule type" value="Genomic_DNA"/>
</dbReference>
<dbReference type="EMBL" id="CAMXCT020006649">
    <property type="protein sequence ID" value="CAL1171051.1"/>
    <property type="molecule type" value="Genomic_DNA"/>
</dbReference>
<dbReference type="PANTHER" id="PTHR12245:SF5">
    <property type="entry name" value="SPRY DOMAIN-CONTAINING SOCS BOX PROTEIN 3"/>
    <property type="match status" value="1"/>
</dbReference>
<keyword evidence="5" id="KW-1185">Reference proteome</keyword>
<dbReference type="InterPro" id="IPR050672">
    <property type="entry name" value="FBXO45-Fsn/SPSB_families"/>
</dbReference>
<comment type="caution">
    <text evidence="2">The sequence shown here is derived from an EMBL/GenBank/DDBJ whole genome shotgun (WGS) entry which is preliminary data.</text>
</comment>
<accession>A0A9P1M0Q9</accession>
<dbReference type="GO" id="GO:0043161">
    <property type="term" value="P:proteasome-mediated ubiquitin-dependent protein catabolic process"/>
    <property type="evidence" value="ECO:0007669"/>
    <property type="project" value="TreeGrafter"/>
</dbReference>
<evidence type="ECO:0000313" key="4">
    <source>
        <dbReference type="EMBL" id="CAL4804988.1"/>
    </source>
</evidence>
<reference evidence="3" key="2">
    <citation type="submission" date="2024-04" db="EMBL/GenBank/DDBJ databases">
        <authorList>
            <person name="Chen Y."/>
            <person name="Shah S."/>
            <person name="Dougan E. K."/>
            <person name="Thang M."/>
            <person name="Chan C."/>
        </authorList>
    </citation>
    <scope>NUCLEOTIDE SEQUENCE [LARGE SCALE GENOMIC DNA]</scope>
</reference>
<dbReference type="AlphaFoldDB" id="A0A9P1M0Q9"/>
<name>A0A9P1M0Q9_9DINO</name>
<dbReference type="InterPro" id="IPR013320">
    <property type="entry name" value="ConA-like_dom_sf"/>
</dbReference>
<organism evidence="2">
    <name type="scientific">Cladocopium goreaui</name>
    <dbReference type="NCBI Taxonomy" id="2562237"/>
    <lineage>
        <taxon>Eukaryota</taxon>
        <taxon>Sar</taxon>
        <taxon>Alveolata</taxon>
        <taxon>Dinophyceae</taxon>
        <taxon>Suessiales</taxon>
        <taxon>Symbiodiniaceae</taxon>
        <taxon>Cladocopium</taxon>
    </lineage>
</organism>
<feature type="region of interest" description="Disordered" evidence="1">
    <location>
        <begin position="271"/>
        <end position="294"/>
    </location>
</feature>
<dbReference type="GO" id="GO:0019005">
    <property type="term" value="C:SCF ubiquitin ligase complex"/>
    <property type="evidence" value="ECO:0007669"/>
    <property type="project" value="TreeGrafter"/>
</dbReference>
<dbReference type="PANTHER" id="PTHR12245">
    <property type="entry name" value="SPRY DOMAIN CONTAINING SOCS BOX PROTEIN"/>
    <property type="match status" value="1"/>
</dbReference>
<feature type="compositionally biased region" description="Pro residues" evidence="1">
    <location>
        <begin position="274"/>
        <end position="285"/>
    </location>
</feature>
<dbReference type="SUPFAM" id="SSF49899">
    <property type="entry name" value="Concanavalin A-like lectins/glucanases"/>
    <property type="match status" value="1"/>
</dbReference>
<dbReference type="Proteomes" id="UP001152797">
    <property type="component" value="Unassembled WGS sequence"/>
</dbReference>
<protein>
    <submittedName>
        <fullName evidence="4">SPRY domain-containing SOCS box protein 1</fullName>
    </submittedName>
</protein>
<evidence type="ECO:0000313" key="2">
    <source>
        <dbReference type="EMBL" id="CAI4017676.1"/>
    </source>
</evidence>
<dbReference type="EMBL" id="CAMXCT030006649">
    <property type="protein sequence ID" value="CAL4804988.1"/>
    <property type="molecule type" value="Genomic_DNA"/>
</dbReference>
<sequence length="294" mass="31835">MSEEPGTEVKILAPSGHCLQTLQLPIQAPAAETMRTSLRAAGKEAKGIFVFTVGTTILEEEWPLEKLGITEGSSIEVTVLDSMRPCFEWAVYDASFGNEILDNGSTFQRGQVASHTDGVRTAVPLPRDTECYICFKGINTGTHASVGVGTSNCEVAERGYVHLYGQDENSWALCFGDSGEIVACHKGEVCVMQNSKGEQLEAPPRTNFPHMSHSHMSHSHMLYISFLISAAGQMRVTLAGYPEVVVPFEIPTDLDVFVMASTVYGKSQISISPMPFPPPTDPELPPAKSAEKPT</sequence>
<evidence type="ECO:0000313" key="5">
    <source>
        <dbReference type="Proteomes" id="UP001152797"/>
    </source>
</evidence>
<dbReference type="OrthoDB" id="415875at2759"/>
<reference evidence="2" key="1">
    <citation type="submission" date="2022-10" db="EMBL/GenBank/DDBJ databases">
        <authorList>
            <person name="Chen Y."/>
            <person name="Dougan E. K."/>
            <person name="Chan C."/>
            <person name="Rhodes N."/>
            <person name="Thang M."/>
        </authorList>
    </citation>
    <scope>NUCLEOTIDE SEQUENCE</scope>
</reference>